<dbReference type="SUPFAM" id="SSF143011">
    <property type="entry name" value="RelE-like"/>
    <property type="match status" value="1"/>
</dbReference>
<dbReference type="RefSeq" id="WP_133944576.1">
    <property type="nucleotide sequence ID" value="NZ_SOEO01000002.1"/>
</dbReference>
<evidence type="ECO:0000256" key="6">
    <source>
        <dbReference type="ARBA" id="ARBA00030388"/>
    </source>
</evidence>
<name>A0A4R8I7E8_9FLAO</name>
<dbReference type="PANTHER" id="PTHR38039">
    <property type="entry name" value="TOXIN YOEB"/>
    <property type="match status" value="1"/>
</dbReference>
<dbReference type="GO" id="GO:0045892">
    <property type="term" value="P:negative regulation of DNA-templated transcription"/>
    <property type="evidence" value="ECO:0007669"/>
    <property type="project" value="TreeGrafter"/>
</dbReference>
<dbReference type="EMBL" id="SOEO01000002">
    <property type="protein sequence ID" value="TDX84579.1"/>
    <property type="molecule type" value="Genomic_DNA"/>
</dbReference>
<proteinExistence type="inferred from homology"/>
<evidence type="ECO:0000256" key="3">
    <source>
        <dbReference type="ARBA" id="ARBA00022722"/>
    </source>
</evidence>
<comment type="caution">
    <text evidence="7">The sequence shown here is derived from an EMBL/GenBank/DDBJ whole genome shotgun (WGS) entry which is preliminary data.</text>
</comment>
<dbReference type="InterPro" id="IPR035093">
    <property type="entry name" value="RelE/ParE_toxin_dom_sf"/>
</dbReference>
<evidence type="ECO:0000256" key="4">
    <source>
        <dbReference type="ARBA" id="ARBA00022759"/>
    </source>
</evidence>
<evidence type="ECO:0000313" key="7">
    <source>
        <dbReference type="EMBL" id="TDX84579.1"/>
    </source>
</evidence>
<keyword evidence="3" id="KW-0540">Nuclease</keyword>
<dbReference type="NCBIfam" id="TIGR02116">
    <property type="entry name" value="toxin_Txe_YoeB"/>
    <property type="match status" value="1"/>
</dbReference>
<keyword evidence="5" id="KW-0378">Hydrolase</keyword>
<organism evidence="7 8">
    <name type="scientific">Epilithonimonas xixisoli</name>
    <dbReference type="NCBI Taxonomy" id="1476462"/>
    <lineage>
        <taxon>Bacteria</taxon>
        <taxon>Pseudomonadati</taxon>
        <taxon>Bacteroidota</taxon>
        <taxon>Flavobacteriia</taxon>
        <taxon>Flavobacteriales</taxon>
        <taxon>Weeksellaceae</taxon>
        <taxon>Chryseobacterium group</taxon>
        <taxon>Epilithonimonas</taxon>
    </lineage>
</organism>
<evidence type="ECO:0000256" key="5">
    <source>
        <dbReference type="ARBA" id="ARBA00022801"/>
    </source>
</evidence>
<evidence type="ECO:0000256" key="2">
    <source>
        <dbReference type="ARBA" id="ARBA00022649"/>
    </source>
</evidence>
<dbReference type="OrthoDB" id="9801102at2"/>
<evidence type="ECO:0000256" key="1">
    <source>
        <dbReference type="ARBA" id="ARBA00008172"/>
    </source>
</evidence>
<sequence>MEKYYVEIEKSARKDIQKIYKSGNTRDIKRFEQIIMELSENPREGIGNPERLKHFGNEEFWSRELNKKDRVVYQIIDNEIIVIVASALGHYKDK</sequence>
<dbReference type="GO" id="GO:0004519">
    <property type="term" value="F:endonuclease activity"/>
    <property type="evidence" value="ECO:0007669"/>
    <property type="project" value="UniProtKB-KW"/>
</dbReference>
<protein>
    <recommendedName>
        <fullName evidence="6">Putative mRNA interferase YoeB</fullName>
    </recommendedName>
</protein>
<keyword evidence="4" id="KW-0255">Endonuclease</keyword>
<dbReference type="AlphaFoldDB" id="A0A4R8I7E8"/>
<keyword evidence="8" id="KW-1185">Reference proteome</keyword>
<dbReference type="Pfam" id="PF06769">
    <property type="entry name" value="YoeB_toxin"/>
    <property type="match status" value="1"/>
</dbReference>
<dbReference type="InterPro" id="IPR009614">
    <property type="entry name" value="YoeB_toxin"/>
</dbReference>
<dbReference type="GO" id="GO:0006401">
    <property type="term" value="P:RNA catabolic process"/>
    <property type="evidence" value="ECO:0007669"/>
    <property type="project" value="InterPro"/>
</dbReference>
<gene>
    <name evidence="7" type="ORF">B0I22_2204</name>
</gene>
<dbReference type="Proteomes" id="UP000295313">
    <property type="component" value="Unassembled WGS sequence"/>
</dbReference>
<accession>A0A4R8I7E8</accession>
<dbReference type="PANTHER" id="PTHR38039:SF1">
    <property type="entry name" value="TOXIN YOEB"/>
    <property type="match status" value="1"/>
</dbReference>
<dbReference type="GO" id="GO:0016787">
    <property type="term" value="F:hydrolase activity"/>
    <property type="evidence" value="ECO:0007669"/>
    <property type="project" value="UniProtKB-KW"/>
</dbReference>
<comment type="similarity">
    <text evidence="1">Belongs to the YoeB family.</text>
</comment>
<keyword evidence="2" id="KW-1277">Toxin-antitoxin system</keyword>
<evidence type="ECO:0000313" key="8">
    <source>
        <dbReference type="Proteomes" id="UP000295313"/>
    </source>
</evidence>
<reference evidence="7 8" key="1">
    <citation type="submission" date="2019-03" db="EMBL/GenBank/DDBJ databases">
        <title>Genomic Encyclopedia of Type Strains, Phase III (KMG-III): the genomes of soil and plant-associated and newly described type strains.</title>
        <authorList>
            <person name="Whitman W."/>
        </authorList>
    </citation>
    <scope>NUCLEOTIDE SEQUENCE [LARGE SCALE GENOMIC DNA]</scope>
    <source>
        <strain evidence="7 8">CGMCC 1.12802</strain>
    </source>
</reference>
<dbReference type="Gene3D" id="3.30.2310.20">
    <property type="entry name" value="RelE-like"/>
    <property type="match status" value="1"/>
</dbReference>